<dbReference type="InterPro" id="IPR004342">
    <property type="entry name" value="EXS_C"/>
</dbReference>
<dbReference type="PANTHER" id="PTHR10783:SF103">
    <property type="entry name" value="SOLUTE CARRIER FAMILY 53 MEMBER 1"/>
    <property type="match status" value="1"/>
</dbReference>
<reference evidence="6" key="1">
    <citation type="submission" date="2017-05" db="UniProtKB">
        <authorList>
            <consortium name="EnsemblMetazoa"/>
        </authorList>
    </citation>
    <scope>IDENTIFICATION</scope>
</reference>
<dbReference type="GO" id="GO:0006817">
    <property type="term" value="P:phosphate ion transport"/>
    <property type="evidence" value="ECO:0007669"/>
    <property type="project" value="TreeGrafter"/>
</dbReference>
<dbReference type="GO" id="GO:0016036">
    <property type="term" value="P:cellular response to phosphate starvation"/>
    <property type="evidence" value="ECO:0007669"/>
    <property type="project" value="TreeGrafter"/>
</dbReference>
<evidence type="ECO:0000313" key="6">
    <source>
        <dbReference type="EnsemblMetazoa" id="Aqu2.1.01230_001"/>
    </source>
</evidence>
<dbReference type="GO" id="GO:0000822">
    <property type="term" value="F:inositol hexakisphosphate binding"/>
    <property type="evidence" value="ECO:0007669"/>
    <property type="project" value="TreeGrafter"/>
</dbReference>
<protein>
    <recommendedName>
        <fullName evidence="5">EXS domain-containing protein</fullName>
    </recommendedName>
</protein>
<dbReference type="AlphaFoldDB" id="A0A1X7SGR3"/>
<dbReference type="eggNOG" id="KOG1162">
    <property type="taxonomic scope" value="Eukaryota"/>
</dbReference>
<evidence type="ECO:0000256" key="4">
    <source>
        <dbReference type="ARBA" id="ARBA00023136"/>
    </source>
</evidence>
<evidence type="ECO:0000256" key="3">
    <source>
        <dbReference type="ARBA" id="ARBA00022989"/>
    </source>
</evidence>
<dbReference type="PANTHER" id="PTHR10783">
    <property type="entry name" value="XENOTROPIC AND POLYTROPIC RETROVIRUS RECEPTOR 1-RELATED"/>
    <property type="match status" value="1"/>
</dbReference>
<sequence>PFLYWRSRWWLFKEMVRILFPYYDVSFPDFWIADQLNSLAIVLLDMQYFICYLVYGQNATT</sequence>
<evidence type="ECO:0000256" key="2">
    <source>
        <dbReference type="ARBA" id="ARBA00022692"/>
    </source>
</evidence>
<dbReference type="GO" id="GO:0005794">
    <property type="term" value="C:Golgi apparatus"/>
    <property type="evidence" value="ECO:0007669"/>
    <property type="project" value="TreeGrafter"/>
</dbReference>
<keyword evidence="3" id="KW-1133">Transmembrane helix</keyword>
<evidence type="ECO:0000256" key="1">
    <source>
        <dbReference type="ARBA" id="ARBA00004141"/>
    </source>
</evidence>
<dbReference type="EnsemblMetazoa" id="Aqu2.1.01230_001">
    <property type="protein sequence ID" value="Aqu2.1.01230_001"/>
    <property type="gene ID" value="Aqu2.1.01230"/>
</dbReference>
<accession>A0A1X7SGR3</accession>
<dbReference type="InParanoid" id="A0A1X7SGR3"/>
<dbReference type="Pfam" id="PF03124">
    <property type="entry name" value="EXS"/>
    <property type="match status" value="1"/>
</dbReference>
<keyword evidence="4" id="KW-0472">Membrane</keyword>
<comment type="subcellular location">
    <subcellularLocation>
        <location evidence="1">Membrane</location>
        <topology evidence="1">Multi-pass membrane protein</topology>
    </subcellularLocation>
</comment>
<evidence type="ECO:0000259" key="5">
    <source>
        <dbReference type="Pfam" id="PF03124"/>
    </source>
</evidence>
<keyword evidence="2" id="KW-0812">Transmembrane</keyword>
<proteinExistence type="predicted"/>
<feature type="domain" description="EXS" evidence="5">
    <location>
        <begin position="2"/>
        <end position="53"/>
    </location>
</feature>
<name>A0A1X7SGR3_AMPQE</name>
<organism evidence="6">
    <name type="scientific">Amphimedon queenslandica</name>
    <name type="common">Sponge</name>
    <dbReference type="NCBI Taxonomy" id="400682"/>
    <lineage>
        <taxon>Eukaryota</taxon>
        <taxon>Metazoa</taxon>
        <taxon>Porifera</taxon>
        <taxon>Demospongiae</taxon>
        <taxon>Heteroscleromorpha</taxon>
        <taxon>Haplosclerida</taxon>
        <taxon>Niphatidae</taxon>
        <taxon>Amphimedon</taxon>
    </lineage>
</organism>
<dbReference type="GO" id="GO:0005886">
    <property type="term" value="C:plasma membrane"/>
    <property type="evidence" value="ECO:0007669"/>
    <property type="project" value="TreeGrafter"/>
</dbReference>